<reference evidence="2" key="1">
    <citation type="submission" date="2020-10" db="EMBL/GenBank/DDBJ databases">
        <title>Genome Sequence of ESBL Producing Zambian Clinical Strains.</title>
        <authorList>
            <person name="Shawa M."/>
            <person name="Furuta Y."/>
            <person name="Simbotwe M."/>
            <person name="Mulenga E."/>
            <person name="Mubanga M."/>
            <person name="Mulenga G."/>
            <person name="Kaile C."/>
            <person name="Zorigt T."/>
            <person name="Hang'ombe B."/>
            <person name="Higashi H."/>
        </authorList>
    </citation>
    <scope>NUCLEOTIDE SEQUENCE</scope>
    <source>
        <strain evidence="2">Zam_UTH_09</strain>
    </source>
</reference>
<accession>A0A919HSL5</accession>
<dbReference type="Proteomes" id="UP000655094">
    <property type="component" value="Unassembled WGS sequence"/>
</dbReference>
<evidence type="ECO:0000313" key="3">
    <source>
        <dbReference type="Proteomes" id="UP000655094"/>
    </source>
</evidence>
<sequence length="123" mass="13873">MIAQKTLFNKVNMAAGSADDLLQHLLLLLQQKGQQLSRRVHPERLQARQHPFDKPQRFEARRHHQPGATVEPQRGGFRAGILRTKQHIVKHSEQIFPLSLNAGGVRAATDLLEEKIGHRKVAG</sequence>
<name>A0A919HSL5_KLEPN</name>
<evidence type="ECO:0000313" key="2">
    <source>
        <dbReference type="EMBL" id="GHK51977.1"/>
    </source>
</evidence>
<dbReference type="AlphaFoldDB" id="A0A919HSL5"/>
<dbReference type="EMBL" id="BNFF01000001">
    <property type="protein sequence ID" value="GHK51977.1"/>
    <property type="molecule type" value="Genomic_DNA"/>
</dbReference>
<evidence type="ECO:0000256" key="1">
    <source>
        <dbReference type="SAM" id="MobiDB-lite"/>
    </source>
</evidence>
<gene>
    <name evidence="2" type="ORF">KPZU09_17130</name>
</gene>
<organism evidence="2 3">
    <name type="scientific">Klebsiella pneumoniae</name>
    <dbReference type="NCBI Taxonomy" id="573"/>
    <lineage>
        <taxon>Bacteria</taxon>
        <taxon>Pseudomonadati</taxon>
        <taxon>Pseudomonadota</taxon>
        <taxon>Gammaproteobacteria</taxon>
        <taxon>Enterobacterales</taxon>
        <taxon>Enterobacteriaceae</taxon>
        <taxon>Klebsiella/Raoultella group</taxon>
        <taxon>Klebsiella</taxon>
        <taxon>Klebsiella pneumoniae complex</taxon>
    </lineage>
</organism>
<proteinExistence type="predicted"/>
<feature type="compositionally biased region" description="Basic and acidic residues" evidence="1">
    <location>
        <begin position="44"/>
        <end position="59"/>
    </location>
</feature>
<protein>
    <submittedName>
        <fullName evidence="2">Uncharacterized protein</fullName>
    </submittedName>
</protein>
<comment type="caution">
    <text evidence="2">The sequence shown here is derived from an EMBL/GenBank/DDBJ whole genome shotgun (WGS) entry which is preliminary data.</text>
</comment>
<feature type="region of interest" description="Disordered" evidence="1">
    <location>
        <begin position="44"/>
        <end position="75"/>
    </location>
</feature>